<protein>
    <submittedName>
        <fullName evidence="1">Uncharacterized protein</fullName>
    </submittedName>
</protein>
<keyword evidence="2" id="KW-1185">Reference proteome</keyword>
<evidence type="ECO:0000313" key="1">
    <source>
        <dbReference type="EMBL" id="KAH9315490.1"/>
    </source>
</evidence>
<dbReference type="AlphaFoldDB" id="A0AA38G582"/>
<gene>
    <name evidence="1" type="ORF">KI387_024117</name>
</gene>
<proteinExistence type="predicted"/>
<evidence type="ECO:0000313" key="2">
    <source>
        <dbReference type="Proteomes" id="UP000824469"/>
    </source>
</evidence>
<sequence length="54" mass="6200">MDPKTKKVYTSRDVEFFEKKEEKTPSDSRDVDFSPVVKIEANITSEDESNDGDD</sequence>
<organism evidence="1 2">
    <name type="scientific">Taxus chinensis</name>
    <name type="common">Chinese yew</name>
    <name type="synonym">Taxus wallichiana var. chinensis</name>
    <dbReference type="NCBI Taxonomy" id="29808"/>
    <lineage>
        <taxon>Eukaryota</taxon>
        <taxon>Viridiplantae</taxon>
        <taxon>Streptophyta</taxon>
        <taxon>Embryophyta</taxon>
        <taxon>Tracheophyta</taxon>
        <taxon>Spermatophyta</taxon>
        <taxon>Pinopsida</taxon>
        <taxon>Pinidae</taxon>
        <taxon>Conifers II</taxon>
        <taxon>Cupressales</taxon>
        <taxon>Taxaceae</taxon>
        <taxon>Taxus</taxon>
    </lineage>
</organism>
<dbReference type="EMBL" id="JAHRHJ020000005">
    <property type="protein sequence ID" value="KAH9315490.1"/>
    <property type="molecule type" value="Genomic_DNA"/>
</dbReference>
<name>A0AA38G582_TAXCH</name>
<accession>A0AA38G582</accession>
<feature type="non-terminal residue" evidence="1">
    <location>
        <position position="54"/>
    </location>
</feature>
<reference evidence="1 2" key="1">
    <citation type="journal article" date="2021" name="Nat. Plants">
        <title>The Taxus genome provides insights into paclitaxel biosynthesis.</title>
        <authorList>
            <person name="Xiong X."/>
            <person name="Gou J."/>
            <person name="Liao Q."/>
            <person name="Li Y."/>
            <person name="Zhou Q."/>
            <person name="Bi G."/>
            <person name="Li C."/>
            <person name="Du R."/>
            <person name="Wang X."/>
            <person name="Sun T."/>
            <person name="Guo L."/>
            <person name="Liang H."/>
            <person name="Lu P."/>
            <person name="Wu Y."/>
            <person name="Zhang Z."/>
            <person name="Ro D.K."/>
            <person name="Shang Y."/>
            <person name="Huang S."/>
            <person name="Yan J."/>
        </authorList>
    </citation>
    <scope>NUCLEOTIDE SEQUENCE [LARGE SCALE GENOMIC DNA]</scope>
    <source>
        <strain evidence="1">Ta-2019</strain>
    </source>
</reference>
<comment type="caution">
    <text evidence="1">The sequence shown here is derived from an EMBL/GenBank/DDBJ whole genome shotgun (WGS) entry which is preliminary data.</text>
</comment>
<dbReference type="Proteomes" id="UP000824469">
    <property type="component" value="Unassembled WGS sequence"/>
</dbReference>